<dbReference type="Gene3D" id="3.40.50.300">
    <property type="entry name" value="P-loop containing nucleotide triphosphate hydrolases"/>
    <property type="match status" value="1"/>
</dbReference>
<dbReference type="SUPFAM" id="SSF52540">
    <property type="entry name" value="P-loop containing nucleoside triphosphate hydrolases"/>
    <property type="match status" value="1"/>
</dbReference>
<organism evidence="1 2">
    <name type="scientific">Rhodothermus marinus (strain ATCC 43812 / DSM 4252 / R-10)</name>
    <name type="common">Rhodothermus obamensis</name>
    <dbReference type="NCBI Taxonomy" id="518766"/>
    <lineage>
        <taxon>Bacteria</taxon>
        <taxon>Pseudomonadati</taxon>
        <taxon>Rhodothermota</taxon>
        <taxon>Rhodothermia</taxon>
        <taxon>Rhodothermales</taxon>
        <taxon>Rhodothermaceae</taxon>
        <taxon>Rhodothermus</taxon>
    </lineage>
</organism>
<dbReference type="OrthoDB" id="69313at2"/>
<dbReference type="InterPro" id="IPR027417">
    <property type="entry name" value="P-loop_NTPase"/>
</dbReference>
<name>D0MKS2_RHOM4</name>
<sequence length="240" mass="26483">MVITVAGIKGGSGKTPLAFFAGWFLDALLEVDVGWVDLDYASGSLTERVERRRKHGFASPGLLLSASYTSDEVELGRQFAELVKSRGDQLLVVDTAPGPSATALLAVEMADIVLVPTWYRMVFMADALNYTLELVRRYRDQLASVRKKLFLVPMGKSSGAVISRAEQEAEEMLKNTELAPAEVLPALPYMPGIEIYYHEGLYPTEGAETPYQVEQARRFHDAIKLTMLPVVESLAQLINT</sequence>
<protein>
    <recommendedName>
        <fullName evidence="3">ParA family protein</fullName>
    </recommendedName>
</protein>
<reference evidence="1 2" key="1">
    <citation type="journal article" date="2009" name="Stand. Genomic Sci.">
        <title>Complete genome sequence of Rhodothermus marinus type strain (R-10).</title>
        <authorList>
            <person name="Nolan M."/>
            <person name="Tindall B.J."/>
            <person name="Pomrenke H."/>
            <person name="Lapidus A."/>
            <person name="Copeland A."/>
            <person name="Glavina Del Rio T."/>
            <person name="Lucas S."/>
            <person name="Chen F."/>
            <person name="Tice H."/>
            <person name="Cheng J.F."/>
            <person name="Saunders E."/>
            <person name="Han C."/>
            <person name="Bruce D."/>
            <person name="Goodwin L."/>
            <person name="Chain P."/>
            <person name="Pitluck S."/>
            <person name="Ovchinikova G."/>
            <person name="Pati A."/>
            <person name="Ivanova N."/>
            <person name="Mavromatis K."/>
            <person name="Chen A."/>
            <person name="Palaniappan K."/>
            <person name="Land M."/>
            <person name="Hauser L."/>
            <person name="Chang Y.J."/>
            <person name="Jeffries C.D."/>
            <person name="Brettin T."/>
            <person name="Goker M."/>
            <person name="Bristow J."/>
            <person name="Eisen J.A."/>
            <person name="Markowitz V."/>
            <person name="Hugenholtz P."/>
            <person name="Kyrpides N.C."/>
            <person name="Klenk H.P."/>
            <person name="Detter J.C."/>
        </authorList>
    </citation>
    <scope>NUCLEOTIDE SEQUENCE [LARGE SCALE GENOMIC DNA]</scope>
    <source>
        <strain evidence="2">ATCC 43812 / DSM 4252 / R-10</strain>
        <plasmid evidence="1">pRMAR01</plasmid>
    </source>
</reference>
<keyword evidence="2" id="KW-1185">Reference proteome</keyword>
<dbReference type="CDD" id="cd02042">
    <property type="entry name" value="ParAB_family"/>
    <property type="match status" value="1"/>
</dbReference>
<dbReference type="AlphaFoldDB" id="D0MKS2"/>
<dbReference type="RefSeq" id="WP_012845346.1">
    <property type="nucleotide sequence ID" value="NC_013502.1"/>
</dbReference>
<dbReference type="EMBL" id="CP001808">
    <property type="protein sequence ID" value="ACY49736.1"/>
    <property type="molecule type" value="Genomic_DNA"/>
</dbReference>
<dbReference type="HOGENOM" id="CLU_1155670_0_0_10"/>
<evidence type="ECO:0000313" key="1">
    <source>
        <dbReference type="EMBL" id="ACY49736.1"/>
    </source>
</evidence>
<accession>D0MKS2</accession>
<geneLocation type="plasmid" evidence="1 2">
    <name>pRMAR01</name>
</geneLocation>
<dbReference type="eggNOG" id="COG1192">
    <property type="taxonomic scope" value="Bacteria"/>
</dbReference>
<proteinExistence type="predicted"/>
<evidence type="ECO:0008006" key="3">
    <source>
        <dbReference type="Google" id="ProtNLM"/>
    </source>
</evidence>
<dbReference type="KEGG" id="rmr:Rmar_2871"/>
<dbReference type="Proteomes" id="UP000002221">
    <property type="component" value="Plasmid pRMAR01"/>
</dbReference>
<keyword evidence="1" id="KW-0614">Plasmid</keyword>
<evidence type="ECO:0000313" key="2">
    <source>
        <dbReference type="Proteomes" id="UP000002221"/>
    </source>
</evidence>
<gene>
    <name evidence="1" type="ordered locus">Rmar_2871</name>
</gene>